<evidence type="ECO:0000313" key="1">
    <source>
        <dbReference type="EMBL" id="GJE64362.1"/>
    </source>
</evidence>
<proteinExistence type="predicted"/>
<name>A0ABQ4UBZ3_9HYPH</name>
<protein>
    <submittedName>
        <fullName evidence="1">Uncharacterized protein</fullName>
    </submittedName>
</protein>
<evidence type="ECO:0000313" key="2">
    <source>
        <dbReference type="Proteomes" id="UP001055039"/>
    </source>
</evidence>
<reference evidence="1" key="2">
    <citation type="submission" date="2021-08" db="EMBL/GenBank/DDBJ databases">
        <authorList>
            <person name="Tani A."/>
            <person name="Ola A."/>
            <person name="Ogura Y."/>
            <person name="Katsura K."/>
            <person name="Hayashi T."/>
        </authorList>
    </citation>
    <scope>NUCLEOTIDE SEQUENCE</scope>
    <source>
        <strain evidence="1">NBRC 15686</strain>
    </source>
</reference>
<sequence length="31" mass="3481">MRCDFNGQCYETRCVRDATMHGLNVYGAGVL</sequence>
<reference evidence="1" key="1">
    <citation type="journal article" date="2021" name="Front. Microbiol.">
        <title>Comprehensive Comparative Genomics and Phenotyping of Methylobacterium Species.</title>
        <authorList>
            <person name="Alessa O."/>
            <person name="Ogura Y."/>
            <person name="Fujitani Y."/>
            <person name="Takami H."/>
            <person name="Hayashi T."/>
            <person name="Sahin N."/>
            <person name="Tani A."/>
        </authorList>
    </citation>
    <scope>NUCLEOTIDE SEQUENCE</scope>
    <source>
        <strain evidence="1">NBRC 15686</strain>
    </source>
</reference>
<dbReference type="Proteomes" id="UP001055039">
    <property type="component" value="Unassembled WGS sequence"/>
</dbReference>
<dbReference type="EMBL" id="BPRC01000003">
    <property type="protein sequence ID" value="GJE64362.1"/>
    <property type="molecule type" value="Genomic_DNA"/>
</dbReference>
<keyword evidence="2" id="KW-1185">Reference proteome</keyword>
<organism evidence="1 2">
    <name type="scientific">Methylorubrum aminovorans</name>
    <dbReference type="NCBI Taxonomy" id="269069"/>
    <lineage>
        <taxon>Bacteria</taxon>
        <taxon>Pseudomonadati</taxon>
        <taxon>Pseudomonadota</taxon>
        <taxon>Alphaproteobacteria</taxon>
        <taxon>Hyphomicrobiales</taxon>
        <taxon>Methylobacteriaceae</taxon>
        <taxon>Methylorubrum</taxon>
    </lineage>
</organism>
<gene>
    <name evidence="1" type="ORF">LNAOJCKE_1566</name>
</gene>
<comment type="caution">
    <text evidence="1">The sequence shown here is derived from an EMBL/GenBank/DDBJ whole genome shotgun (WGS) entry which is preliminary data.</text>
</comment>
<accession>A0ABQ4UBZ3</accession>